<dbReference type="AlphaFoldDB" id="A0A4V2F2S9"/>
<dbReference type="OrthoDB" id="7342392at2"/>
<evidence type="ECO:0000313" key="3">
    <source>
        <dbReference type="Proteomes" id="UP000293638"/>
    </source>
</evidence>
<proteinExistence type="predicted"/>
<name>A0A4V2F2S9_9ACTN</name>
<feature type="domain" description="Bacterial bifunctional deaminase-reductase C-terminal" evidence="1">
    <location>
        <begin position="4"/>
        <end position="166"/>
    </location>
</feature>
<comment type="caution">
    <text evidence="2">The sequence shown here is derived from an EMBL/GenBank/DDBJ whole genome shotgun (WGS) entry which is preliminary data.</text>
</comment>
<evidence type="ECO:0000259" key="1">
    <source>
        <dbReference type="Pfam" id="PF01872"/>
    </source>
</evidence>
<dbReference type="SUPFAM" id="SSF53597">
    <property type="entry name" value="Dihydrofolate reductase-like"/>
    <property type="match status" value="1"/>
</dbReference>
<organism evidence="2 3">
    <name type="scientific">Motilibacter rhizosphaerae</name>
    <dbReference type="NCBI Taxonomy" id="598652"/>
    <lineage>
        <taxon>Bacteria</taxon>
        <taxon>Bacillati</taxon>
        <taxon>Actinomycetota</taxon>
        <taxon>Actinomycetes</taxon>
        <taxon>Motilibacterales</taxon>
        <taxon>Motilibacteraceae</taxon>
        <taxon>Motilibacter</taxon>
    </lineage>
</organism>
<dbReference type="Gene3D" id="3.40.430.10">
    <property type="entry name" value="Dihydrofolate Reductase, subunit A"/>
    <property type="match status" value="1"/>
</dbReference>
<dbReference type="Pfam" id="PF01872">
    <property type="entry name" value="RibD_C"/>
    <property type="match status" value="1"/>
</dbReference>
<dbReference type="RefSeq" id="WP_130494177.1">
    <property type="nucleotide sequence ID" value="NZ_SGXD01000005.1"/>
</dbReference>
<dbReference type="InterPro" id="IPR050765">
    <property type="entry name" value="Riboflavin_Biosynth_HTPR"/>
</dbReference>
<dbReference type="Proteomes" id="UP000293638">
    <property type="component" value="Unassembled WGS sequence"/>
</dbReference>
<sequence length="177" mass="19146">MSRITVQTVATLDGVIETPPEAMFPYMTDEGRQATLDLALASDALLLGRVTWQHLAVAWRDQSGPMADRLNSMPKYVVTSTLTSFDDWASSTGVGYDEIAGLREQHDLLSYGCGGLARDLVRDGLVDEVLLNVTPVVVGQGRRIFDGSSGLLAFELVESRAYSTGALRLLLRPAEAS</sequence>
<dbReference type="InterPro" id="IPR024072">
    <property type="entry name" value="DHFR-like_dom_sf"/>
</dbReference>
<reference evidence="2 3" key="1">
    <citation type="submission" date="2019-02" db="EMBL/GenBank/DDBJ databases">
        <title>Genomic Encyclopedia of Type Strains, Phase IV (KMG-IV): sequencing the most valuable type-strain genomes for metagenomic binning, comparative biology and taxonomic classification.</title>
        <authorList>
            <person name="Goeker M."/>
        </authorList>
    </citation>
    <scope>NUCLEOTIDE SEQUENCE [LARGE SCALE GENOMIC DNA]</scope>
    <source>
        <strain evidence="2 3">DSM 45622</strain>
    </source>
</reference>
<dbReference type="InterPro" id="IPR002734">
    <property type="entry name" value="RibDG_C"/>
</dbReference>
<protein>
    <submittedName>
        <fullName evidence="2">RibD domain-containing protein</fullName>
    </submittedName>
</protein>
<dbReference type="PANTHER" id="PTHR38011">
    <property type="entry name" value="DIHYDROFOLATE REDUCTASE FAMILY PROTEIN (AFU_ORTHOLOGUE AFUA_8G06820)"/>
    <property type="match status" value="1"/>
</dbReference>
<gene>
    <name evidence="2" type="ORF">EV189_3433</name>
</gene>
<dbReference type="EMBL" id="SGXD01000005">
    <property type="protein sequence ID" value="RZS79954.1"/>
    <property type="molecule type" value="Genomic_DNA"/>
</dbReference>
<evidence type="ECO:0000313" key="2">
    <source>
        <dbReference type="EMBL" id="RZS79954.1"/>
    </source>
</evidence>
<dbReference type="GO" id="GO:0008703">
    <property type="term" value="F:5-amino-6-(5-phosphoribosylamino)uracil reductase activity"/>
    <property type="evidence" value="ECO:0007669"/>
    <property type="project" value="InterPro"/>
</dbReference>
<dbReference type="PANTHER" id="PTHR38011:SF11">
    <property type="entry name" value="2,5-DIAMINO-6-RIBOSYLAMINO-4(3H)-PYRIMIDINONE 5'-PHOSPHATE REDUCTASE"/>
    <property type="match status" value="1"/>
</dbReference>
<accession>A0A4V2F2S9</accession>
<keyword evidence="3" id="KW-1185">Reference proteome</keyword>
<dbReference type="GO" id="GO:0009231">
    <property type="term" value="P:riboflavin biosynthetic process"/>
    <property type="evidence" value="ECO:0007669"/>
    <property type="project" value="InterPro"/>
</dbReference>